<dbReference type="HOGENOM" id="CLU_165457_4_0_3"/>
<dbReference type="InterPro" id="IPR011660">
    <property type="entry name" value="VapB-like"/>
</dbReference>
<dbReference type="KEGG" id="scs:Sta7437_4503"/>
<dbReference type="RefSeq" id="WP_015211880.1">
    <property type="nucleotide sequence ID" value="NC_019765.1"/>
</dbReference>
<accession>K9Y1V0</accession>
<name>K9Y1V0_STAC7</name>
<geneLocation type="plasmid" evidence="1 2">
    <name>pSTA7437.01</name>
</geneLocation>
<organism evidence="1 2">
    <name type="scientific">Stanieria cyanosphaera (strain ATCC 29371 / PCC 7437)</name>
    <dbReference type="NCBI Taxonomy" id="111780"/>
    <lineage>
        <taxon>Bacteria</taxon>
        <taxon>Bacillati</taxon>
        <taxon>Cyanobacteriota</taxon>
        <taxon>Cyanophyceae</taxon>
        <taxon>Pleurocapsales</taxon>
        <taxon>Dermocarpellaceae</taxon>
        <taxon>Stanieria</taxon>
    </lineage>
</organism>
<keyword evidence="1" id="KW-0614">Plasmid</keyword>
<evidence type="ECO:0000313" key="2">
    <source>
        <dbReference type="Proteomes" id="UP000010473"/>
    </source>
</evidence>
<dbReference type="AlphaFoldDB" id="K9Y1V0"/>
<dbReference type="Proteomes" id="UP000010473">
    <property type="component" value="Plasmid pSTA7437.01"/>
</dbReference>
<evidence type="ECO:0000313" key="1">
    <source>
        <dbReference type="EMBL" id="AFZ37967.1"/>
    </source>
</evidence>
<dbReference type="OrthoDB" id="495439at2"/>
<protein>
    <submittedName>
        <fullName evidence="1">Rv0623 family protein transcription factor</fullName>
    </submittedName>
</protein>
<reference evidence="2" key="1">
    <citation type="journal article" date="2013" name="Proc. Natl. Acad. Sci. U.S.A.">
        <title>Improving the coverage of the cyanobacterial phylum using diversity-driven genome sequencing.</title>
        <authorList>
            <person name="Shih P.M."/>
            <person name="Wu D."/>
            <person name="Latifi A."/>
            <person name="Axen S.D."/>
            <person name="Fewer D.P."/>
            <person name="Talla E."/>
            <person name="Calteau A."/>
            <person name="Cai F."/>
            <person name="Tandeau de Marsac N."/>
            <person name="Rippka R."/>
            <person name="Herdman M."/>
            <person name="Sivonen K."/>
            <person name="Coursin T."/>
            <person name="Laurent T."/>
            <person name="Goodwin L."/>
            <person name="Nolan M."/>
            <person name="Davenport K.W."/>
            <person name="Han C.S."/>
            <person name="Rubin E.M."/>
            <person name="Eisen J.A."/>
            <person name="Woyke T."/>
            <person name="Gugger M."/>
            <person name="Kerfeld C.A."/>
        </authorList>
    </citation>
    <scope>NUCLEOTIDE SEQUENCE [LARGE SCALE GENOMIC DNA]</scope>
    <source>
        <strain evidence="2">ATCC 29371 / PCC 7437</strain>
        <plasmid evidence="2">Plasmid pSTA7437.01</plasmid>
    </source>
</reference>
<dbReference type="Pfam" id="PF07704">
    <property type="entry name" value="PSK_trans_fac"/>
    <property type="match status" value="1"/>
</dbReference>
<gene>
    <name evidence="1" type="ordered locus">Sta7437_4503</name>
</gene>
<sequence length="82" mass="9428">MAINIKNVEADRLARELSEITGETITEAVIKSLAERLEREKNKQITPLPLQQELLNIAQRYQTLPTLDNRTEEEILGYNDGY</sequence>
<proteinExistence type="predicted"/>
<dbReference type="EMBL" id="CP003654">
    <property type="protein sequence ID" value="AFZ37967.1"/>
    <property type="molecule type" value="Genomic_DNA"/>
</dbReference>
<keyword evidence="2" id="KW-1185">Reference proteome</keyword>